<feature type="domain" description="ERV/ALR sulfhydryl oxidase" evidence="10">
    <location>
        <begin position="54"/>
        <end position="154"/>
    </location>
</feature>
<keyword evidence="12" id="KW-1185">Reference proteome</keyword>
<evidence type="ECO:0000256" key="3">
    <source>
        <dbReference type="ARBA" id="ARBA00022630"/>
    </source>
</evidence>
<evidence type="ECO:0000256" key="2">
    <source>
        <dbReference type="ARBA" id="ARBA00004569"/>
    </source>
</evidence>
<dbReference type="GO" id="GO:0005758">
    <property type="term" value="C:mitochondrial intermembrane space"/>
    <property type="evidence" value="ECO:0007669"/>
    <property type="project" value="UniProtKB-SubCell"/>
</dbReference>
<dbReference type="PANTHER" id="PTHR12645:SF0">
    <property type="entry name" value="FAD-LINKED SULFHYDRYL OXIDASE ALR"/>
    <property type="match status" value="1"/>
</dbReference>
<dbReference type="InterPro" id="IPR017905">
    <property type="entry name" value="ERV/ALR_sulphydryl_oxidase"/>
</dbReference>
<dbReference type="Gene3D" id="1.20.120.310">
    <property type="entry name" value="ERV/ALR sulfhydryl oxidase domain"/>
    <property type="match status" value="1"/>
</dbReference>
<dbReference type="Pfam" id="PF04777">
    <property type="entry name" value="Evr1_Alr"/>
    <property type="match status" value="1"/>
</dbReference>
<comment type="cofactor">
    <cofactor evidence="1 9">
        <name>FAD</name>
        <dbReference type="ChEBI" id="CHEBI:57692"/>
    </cofactor>
</comment>
<dbReference type="PROSITE" id="PS51324">
    <property type="entry name" value="ERV_ALR"/>
    <property type="match status" value="1"/>
</dbReference>
<keyword evidence="7" id="KW-1015">Disulfide bond</keyword>
<keyword evidence="5 9" id="KW-0560">Oxidoreductase</keyword>
<reference evidence="12" key="1">
    <citation type="submission" date="2020-01" db="EMBL/GenBank/DDBJ databases">
        <title>Draft genome sequence of the Termite Coptotermes fromosanus.</title>
        <authorList>
            <person name="Itakura S."/>
            <person name="Yosikawa Y."/>
            <person name="Umezawa K."/>
        </authorList>
    </citation>
    <scope>NUCLEOTIDE SEQUENCE [LARGE SCALE GENOMIC DNA]</scope>
</reference>
<comment type="caution">
    <text evidence="11">The sequence shown here is derived from an EMBL/GenBank/DDBJ whole genome shotgun (WGS) entry which is preliminary data.</text>
</comment>
<keyword evidence="4 9" id="KW-0274">FAD</keyword>
<name>A0A6L2PUP3_COPFO</name>
<sequence length="164" mass="19024">MAAHVNERSYDTTARSKLCRACVDFKTWVNQQKATLKEETPVGRNDHASKKKECPLDKDELGNQTWGLLHTMAAYYPDKPTPEERSDMANFFTTFSKFYPCHECAKDLQEQLKLTPPVTDSQHALSQWLCRVHNNINRRIGKPEFDCSRVNERWRDGWLDGSCD</sequence>
<dbReference type="Proteomes" id="UP000502823">
    <property type="component" value="Unassembled WGS sequence"/>
</dbReference>
<evidence type="ECO:0000313" key="12">
    <source>
        <dbReference type="Proteomes" id="UP000502823"/>
    </source>
</evidence>
<organism evidence="11 12">
    <name type="scientific">Coptotermes formosanus</name>
    <name type="common">Formosan subterranean termite</name>
    <dbReference type="NCBI Taxonomy" id="36987"/>
    <lineage>
        <taxon>Eukaryota</taxon>
        <taxon>Metazoa</taxon>
        <taxon>Ecdysozoa</taxon>
        <taxon>Arthropoda</taxon>
        <taxon>Hexapoda</taxon>
        <taxon>Insecta</taxon>
        <taxon>Pterygota</taxon>
        <taxon>Neoptera</taxon>
        <taxon>Polyneoptera</taxon>
        <taxon>Dictyoptera</taxon>
        <taxon>Blattodea</taxon>
        <taxon>Blattoidea</taxon>
        <taxon>Termitoidae</taxon>
        <taxon>Rhinotermitidae</taxon>
        <taxon>Coptotermes</taxon>
    </lineage>
</organism>
<dbReference type="PANTHER" id="PTHR12645">
    <property type="entry name" value="ALR/ERV"/>
    <property type="match status" value="1"/>
</dbReference>
<keyword evidence="6" id="KW-0496">Mitochondrion</keyword>
<evidence type="ECO:0000256" key="5">
    <source>
        <dbReference type="ARBA" id="ARBA00023002"/>
    </source>
</evidence>
<proteinExistence type="predicted"/>
<dbReference type="GO" id="GO:0016971">
    <property type="term" value="F:flavin-dependent sulfhydryl oxidase activity"/>
    <property type="evidence" value="ECO:0007669"/>
    <property type="project" value="InterPro"/>
</dbReference>
<evidence type="ECO:0000256" key="1">
    <source>
        <dbReference type="ARBA" id="ARBA00001974"/>
    </source>
</evidence>
<keyword evidence="3 9" id="KW-0285">Flavoprotein</keyword>
<comment type="subcellular location">
    <subcellularLocation>
        <location evidence="2">Mitochondrion intermembrane space</location>
    </subcellularLocation>
</comment>
<evidence type="ECO:0000256" key="7">
    <source>
        <dbReference type="ARBA" id="ARBA00023157"/>
    </source>
</evidence>
<dbReference type="FunCoup" id="A0A6L2PUP3">
    <property type="interactions" value="1104"/>
</dbReference>
<protein>
    <recommendedName>
        <fullName evidence="9">Sulfhydryl oxidase</fullName>
        <ecNumber evidence="9">1.8.3.2</ecNumber>
    </recommendedName>
</protein>
<evidence type="ECO:0000256" key="6">
    <source>
        <dbReference type="ARBA" id="ARBA00023128"/>
    </source>
</evidence>
<dbReference type="InParanoid" id="A0A6L2PUP3"/>
<gene>
    <name evidence="11" type="ORF">Cfor_10199</name>
</gene>
<accession>A0A6L2PUP3</accession>
<evidence type="ECO:0000259" key="10">
    <source>
        <dbReference type="PROSITE" id="PS51324"/>
    </source>
</evidence>
<dbReference type="FunFam" id="1.20.120.310:FF:000003">
    <property type="entry name" value="Sulfhydryl oxidase"/>
    <property type="match status" value="1"/>
</dbReference>
<evidence type="ECO:0000313" key="11">
    <source>
        <dbReference type="EMBL" id="GFG35954.1"/>
    </source>
</evidence>
<dbReference type="AlphaFoldDB" id="A0A6L2PUP3"/>
<dbReference type="InterPro" id="IPR039799">
    <property type="entry name" value="ALR/ERV"/>
</dbReference>
<dbReference type="EMBL" id="BLKM01005994">
    <property type="protein sequence ID" value="GFG35954.1"/>
    <property type="molecule type" value="Genomic_DNA"/>
</dbReference>
<evidence type="ECO:0000256" key="9">
    <source>
        <dbReference type="RuleBase" id="RU371123"/>
    </source>
</evidence>
<comment type="catalytic activity">
    <reaction evidence="8 9">
        <text>2 R'C(R)SH + O2 = R'C(R)S-S(R)CR' + H2O2</text>
        <dbReference type="Rhea" id="RHEA:17357"/>
        <dbReference type="ChEBI" id="CHEBI:15379"/>
        <dbReference type="ChEBI" id="CHEBI:16240"/>
        <dbReference type="ChEBI" id="CHEBI:16520"/>
        <dbReference type="ChEBI" id="CHEBI:17412"/>
        <dbReference type="EC" id="1.8.3.2"/>
    </reaction>
</comment>
<dbReference type="OrthoDB" id="17199at2759"/>
<evidence type="ECO:0000256" key="4">
    <source>
        <dbReference type="ARBA" id="ARBA00022827"/>
    </source>
</evidence>
<evidence type="ECO:0000256" key="8">
    <source>
        <dbReference type="ARBA" id="ARBA00048864"/>
    </source>
</evidence>
<dbReference type="GO" id="GO:0050660">
    <property type="term" value="F:flavin adenine dinucleotide binding"/>
    <property type="evidence" value="ECO:0007669"/>
    <property type="project" value="TreeGrafter"/>
</dbReference>
<dbReference type="EC" id="1.8.3.2" evidence="9"/>
<dbReference type="InterPro" id="IPR036774">
    <property type="entry name" value="ERV/ALR_sulphydryl_oxid_sf"/>
</dbReference>
<dbReference type="SUPFAM" id="SSF69000">
    <property type="entry name" value="FAD-dependent thiol oxidase"/>
    <property type="match status" value="1"/>
</dbReference>